<proteinExistence type="inferred from homology"/>
<evidence type="ECO:0000256" key="1">
    <source>
        <dbReference type="ARBA" id="ARBA00007169"/>
    </source>
</evidence>
<accession>A0ABY5GLZ2</accession>
<dbReference type="Gene3D" id="3.40.50.1820">
    <property type="entry name" value="alpha/beta hydrolase"/>
    <property type="match status" value="1"/>
</dbReference>
<keyword evidence="3" id="KW-0378">Hydrolase</keyword>
<sequence>MSNKWIPFPSTKKAAKIDLLCLPYAGGNASIYRQWDSCMPEWIAVQPIELPGHGSRICEDLIASVEVLTKQIFADILAKQQRPFALLGHSMGAGLAFHLSDYAAQRGVSPQALFVSGRQAPVIGKGIRPRFNLSDAELKEELKFLNGSPPEVLENEELMSFLLPIIRADFSLSEWLLHNDINTKISVPIRVIGARNDVEVDYQKLHLWQKNASQDIKISLMEGEHFFIHDCMKNLSDLIISDLKLIKS</sequence>
<comment type="similarity">
    <text evidence="1">Belongs to the thioesterase family.</text>
</comment>
<dbReference type="RefSeq" id="WP_255391127.1">
    <property type="nucleotide sequence ID" value="NZ_CP101509.1"/>
</dbReference>
<dbReference type="InterPro" id="IPR012223">
    <property type="entry name" value="TEII"/>
</dbReference>
<dbReference type="PANTHER" id="PTHR11487">
    <property type="entry name" value="THIOESTERASE"/>
    <property type="match status" value="1"/>
</dbReference>
<gene>
    <name evidence="3" type="ORF">NNL38_22605</name>
</gene>
<feature type="domain" description="Thioesterase" evidence="2">
    <location>
        <begin position="19"/>
        <end position="230"/>
    </location>
</feature>
<name>A0ABY5GLZ2_9GAMM</name>
<organism evidence="3 4">
    <name type="scientific">Photobacterium atrarenae</name>
    <dbReference type="NCBI Taxonomy" id="865757"/>
    <lineage>
        <taxon>Bacteria</taxon>
        <taxon>Pseudomonadati</taxon>
        <taxon>Pseudomonadota</taxon>
        <taxon>Gammaproteobacteria</taxon>
        <taxon>Vibrionales</taxon>
        <taxon>Vibrionaceae</taxon>
        <taxon>Photobacterium</taxon>
    </lineage>
</organism>
<dbReference type="GO" id="GO:0016787">
    <property type="term" value="F:hydrolase activity"/>
    <property type="evidence" value="ECO:0007669"/>
    <property type="project" value="UniProtKB-KW"/>
</dbReference>
<keyword evidence="4" id="KW-1185">Reference proteome</keyword>
<reference evidence="3" key="1">
    <citation type="submission" date="2022-07" db="EMBL/GenBank/DDBJ databases">
        <title>Genome sequencing of Photobacterium atrarenae GJH2-4.</title>
        <authorList>
            <person name="Park S.-J."/>
        </authorList>
    </citation>
    <scope>NUCLEOTIDE SEQUENCE</scope>
    <source>
        <strain evidence="3">GJH2-4</strain>
    </source>
</reference>
<dbReference type="SUPFAM" id="SSF53474">
    <property type="entry name" value="alpha/beta-Hydrolases"/>
    <property type="match status" value="1"/>
</dbReference>
<protein>
    <submittedName>
        <fullName evidence="3">Alpha/beta fold hydrolase</fullName>
    </submittedName>
</protein>
<dbReference type="EMBL" id="CP101509">
    <property type="protein sequence ID" value="UTV29801.1"/>
    <property type="molecule type" value="Genomic_DNA"/>
</dbReference>
<evidence type="ECO:0000313" key="3">
    <source>
        <dbReference type="EMBL" id="UTV29801.1"/>
    </source>
</evidence>
<dbReference type="PANTHER" id="PTHR11487:SF0">
    <property type="entry name" value="S-ACYL FATTY ACID SYNTHASE THIOESTERASE, MEDIUM CHAIN"/>
    <property type="match status" value="1"/>
</dbReference>
<evidence type="ECO:0000259" key="2">
    <source>
        <dbReference type="Pfam" id="PF00975"/>
    </source>
</evidence>
<dbReference type="Pfam" id="PF00975">
    <property type="entry name" value="Thioesterase"/>
    <property type="match status" value="1"/>
</dbReference>
<dbReference type="InterPro" id="IPR029058">
    <property type="entry name" value="AB_hydrolase_fold"/>
</dbReference>
<evidence type="ECO:0000313" key="4">
    <source>
        <dbReference type="Proteomes" id="UP001057998"/>
    </source>
</evidence>
<dbReference type="Proteomes" id="UP001057998">
    <property type="component" value="Chromosome 2"/>
</dbReference>
<dbReference type="InterPro" id="IPR001031">
    <property type="entry name" value="Thioesterase"/>
</dbReference>